<name>A0A8X6MKP0_NEPPI</name>
<feature type="compositionally biased region" description="Basic and acidic residues" evidence="1">
    <location>
        <begin position="122"/>
        <end position="132"/>
    </location>
</feature>
<gene>
    <name evidence="2" type="ORF">NPIL_255481</name>
</gene>
<comment type="caution">
    <text evidence="2">The sequence shown here is derived from an EMBL/GenBank/DDBJ whole genome shotgun (WGS) entry which is preliminary data.</text>
</comment>
<evidence type="ECO:0000313" key="3">
    <source>
        <dbReference type="Proteomes" id="UP000887013"/>
    </source>
</evidence>
<evidence type="ECO:0000313" key="2">
    <source>
        <dbReference type="EMBL" id="GFS65126.1"/>
    </source>
</evidence>
<feature type="region of interest" description="Disordered" evidence="1">
    <location>
        <begin position="113"/>
        <end position="132"/>
    </location>
</feature>
<organism evidence="2 3">
    <name type="scientific">Nephila pilipes</name>
    <name type="common">Giant wood spider</name>
    <name type="synonym">Nephila maculata</name>
    <dbReference type="NCBI Taxonomy" id="299642"/>
    <lineage>
        <taxon>Eukaryota</taxon>
        <taxon>Metazoa</taxon>
        <taxon>Ecdysozoa</taxon>
        <taxon>Arthropoda</taxon>
        <taxon>Chelicerata</taxon>
        <taxon>Arachnida</taxon>
        <taxon>Araneae</taxon>
        <taxon>Araneomorphae</taxon>
        <taxon>Entelegynae</taxon>
        <taxon>Araneoidea</taxon>
        <taxon>Nephilidae</taxon>
        <taxon>Nephila</taxon>
    </lineage>
</organism>
<dbReference type="EMBL" id="BMAW01094376">
    <property type="protein sequence ID" value="GFS65126.1"/>
    <property type="molecule type" value="Genomic_DNA"/>
</dbReference>
<proteinExistence type="predicted"/>
<evidence type="ECO:0000256" key="1">
    <source>
        <dbReference type="SAM" id="MobiDB-lite"/>
    </source>
</evidence>
<dbReference type="Proteomes" id="UP000887013">
    <property type="component" value="Unassembled WGS sequence"/>
</dbReference>
<dbReference type="AlphaFoldDB" id="A0A8X6MKP0"/>
<reference evidence="2" key="1">
    <citation type="submission" date="2020-08" db="EMBL/GenBank/DDBJ databases">
        <title>Multicomponent nature underlies the extraordinary mechanical properties of spider dragline silk.</title>
        <authorList>
            <person name="Kono N."/>
            <person name="Nakamura H."/>
            <person name="Mori M."/>
            <person name="Yoshida Y."/>
            <person name="Ohtoshi R."/>
            <person name="Malay A.D."/>
            <person name="Moran D.A.P."/>
            <person name="Tomita M."/>
            <person name="Numata K."/>
            <person name="Arakawa K."/>
        </authorList>
    </citation>
    <scope>NUCLEOTIDE SEQUENCE</scope>
</reference>
<protein>
    <submittedName>
        <fullName evidence="2">Uncharacterized protein</fullName>
    </submittedName>
</protein>
<sequence length="189" mass="21244">MVGIEHDTPTFRCPLRGLDRLCSQQPYVLLLGGGARISRSVGGYRRWPLRSLSKRGFRNRFPRSRRSFPNRPPLPAWECENTSGLLQCWLSEDVHHVRLWASTTAAVALSQKPGQPISNRTTFRDRHPPGHKTGDFLKLSTNSCFTGYKAYPCLTPTTGTQRDIFFSATRMLYTTFGGPGAFFFTGDDG</sequence>
<accession>A0A8X6MKP0</accession>
<keyword evidence="3" id="KW-1185">Reference proteome</keyword>